<dbReference type="InterPro" id="IPR021833">
    <property type="entry name" value="DUF3425"/>
</dbReference>
<accession>A0A9P5C9P2</accession>
<gene>
    <name evidence="1" type="ORF">CFAM422_010839</name>
</gene>
<evidence type="ECO:0008006" key="3">
    <source>
        <dbReference type="Google" id="ProtNLM"/>
    </source>
</evidence>
<dbReference type="Gene3D" id="3.50.50.100">
    <property type="match status" value="1"/>
</dbReference>
<name>A0A9P5C9P2_9HYPO</name>
<dbReference type="Proteomes" id="UP000801864">
    <property type="component" value="Unassembled WGS sequence"/>
</dbReference>
<dbReference type="AlphaFoldDB" id="A0A9P5C9P2"/>
<proteinExistence type="predicted"/>
<comment type="caution">
    <text evidence="1">The sequence shown here is derived from an EMBL/GenBank/DDBJ whole genome shotgun (WGS) entry which is preliminary data.</text>
</comment>
<dbReference type="EMBL" id="QLNT01000022">
    <property type="protein sequence ID" value="KAF3060617.1"/>
    <property type="molecule type" value="Genomic_DNA"/>
</dbReference>
<protein>
    <recommendedName>
        <fullName evidence="3">FAD/NAD(P)-binding domain-containing protein</fullName>
    </recommendedName>
</protein>
<keyword evidence="2" id="KW-1185">Reference proteome</keyword>
<evidence type="ECO:0000313" key="2">
    <source>
        <dbReference type="Proteomes" id="UP000801864"/>
    </source>
</evidence>
<dbReference type="PANTHER" id="PTHR38116:SF1">
    <property type="entry name" value="BZIP DOMAIN-CONTAINING PROTEIN"/>
    <property type="match status" value="1"/>
</dbReference>
<organism evidence="1 2">
    <name type="scientific">Trichoderma lentiforme</name>
    <dbReference type="NCBI Taxonomy" id="1567552"/>
    <lineage>
        <taxon>Eukaryota</taxon>
        <taxon>Fungi</taxon>
        <taxon>Dikarya</taxon>
        <taxon>Ascomycota</taxon>
        <taxon>Pezizomycotina</taxon>
        <taxon>Sordariomycetes</taxon>
        <taxon>Hypocreomycetidae</taxon>
        <taxon>Hypocreales</taxon>
        <taxon>Hypocreaceae</taxon>
        <taxon>Trichoderma</taxon>
    </lineage>
</organism>
<sequence>MSSVLAQAYIPSLGLSPNTAFAPASMRNTNGYLKQMTTLQVEGHPNIFVVGDAGGLEPKRAAHTESQATQFTKNLSTILSGGQMLEYSVSSRKLYGFTLDRSRATGQMGARLKEVDLASQTPSKRKLPLFEIDRWRLDEVGSRQGTFVSPLATARRRGNHAEMSVITGYTKVIVCQIADKSPLANVEFYGQRLESISSVLATKPPSWQIISPLSDHLLHLVNYNAFQGFLRNKILLSQVTEHYFKQSSGDVVKANIMEPFSAKTVIIPTVPDMPICLCPTELQRRLPHRTYIDFLPFPRIRDNLILNEHRFNHWELILDLIGYPVSRMLYPSKETMGPLKSSGQLVRRDMLDDSLTATRKCLILWGDPDRPQDWEATPGFMEKWGWVTEGYPEILQYSNRWRISRGEEPMVYTEAKYNV</sequence>
<reference evidence="1 2" key="1">
    <citation type="submission" date="2018-06" db="EMBL/GenBank/DDBJ databases">
        <title>Genome analysis of cellulolytic fungus Trichoderma lentiforme CFAM-422.</title>
        <authorList>
            <person name="Steindorff A.S."/>
            <person name="Formighieri E.F."/>
            <person name="Midorikawa G.E.O."/>
            <person name="Tamietti M.S."/>
            <person name="Ramos E.Z."/>
            <person name="Silva A.S."/>
            <person name="Bon E.P.S."/>
            <person name="Mendes T.D."/>
            <person name="Damaso M.C.T."/>
            <person name="Favaro L.C.L."/>
        </authorList>
    </citation>
    <scope>NUCLEOTIDE SEQUENCE [LARGE SCALE GENOMIC DNA]</scope>
    <source>
        <strain evidence="1 2">CFAM-422</strain>
    </source>
</reference>
<dbReference type="Pfam" id="PF11905">
    <property type="entry name" value="DUF3425"/>
    <property type="match status" value="1"/>
</dbReference>
<evidence type="ECO:0000313" key="1">
    <source>
        <dbReference type="EMBL" id="KAF3060617.1"/>
    </source>
</evidence>
<dbReference type="PANTHER" id="PTHR38116">
    <property type="entry name" value="CHROMOSOME 7, WHOLE GENOME SHOTGUN SEQUENCE"/>
    <property type="match status" value="1"/>
</dbReference>